<dbReference type="AlphaFoldDB" id="A0A2A5JRS3"/>
<dbReference type="RefSeq" id="WP_099641681.1">
    <property type="nucleotide sequence ID" value="NZ_JAQPZX010000058.1"/>
</dbReference>
<evidence type="ECO:0000256" key="1">
    <source>
        <dbReference type="SAM" id="Phobius"/>
    </source>
</evidence>
<name>A0A2A5JRS3_PSEO7</name>
<evidence type="ECO:0000313" key="3">
    <source>
        <dbReference type="Proteomes" id="UP000228621"/>
    </source>
</evidence>
<organism evidence="2 3">
    <name type="scientific">Pseudoalteromonas piscicida</name>
    <dbReference type="NCBI Taxonomy" id="43662"/>
    <lineage>
        <taxon>Bacteria</taxon>
        <taxon>Pseudomonadati</taxon>
        <taxon>Pseudomonadota</taxon>
        <taxon>Gammaproteobacteria</taxon>
        <taxon>Alteromonadales</taxon>
        <taxon>Pseudoalteromonadaceae</taxon>
        <taxon>Pseudoalteromonas</taxon>
    </lineage>
</organism>
<accession>A0A2A5JRS3</accession>
<dbReference type="OrthoDB" id="6308481at2"/>
<sequence>MFTDAILSILCLYSLAMLITSLLMIATAPNADDEKRKQTITEYTMFALASVAVFFVSFYTL</sequence>
<keyword evidence="1" id="KW-0812">Transmembrane</keyword>
<evidence type="ECO:0000313" key="2">
    <source>
        <dbReference type="EMBL" id="PCK32153.1"/>
    </source>
</evidence>
<proteinExistence type="predicted"/>
<feature type="transmembrane region" description="Helical" evidence="1">
    <location>
        <begin position="6"/>
        <end position="28"/>
    </location>
</feature>
<keyword evidence="1" id="KW-0472">Membrane</keyword>
<feature type="transmembrane region" description="Helical" evidence="1">
    <location>
        <begin position="40"/>
        <end position="59"/>
    </location>
</feature>
<keyword evidence="3" id="KW-1185">Reference proteome</keyword>
<dbReference type="EMBL" id="NKHF01000038">
    <property type="protein sequence ID" value="PCK32153.1"/>
    <property type="molecule type" value="Genomic_DNA"/>
</dbReference>
<gene>
    <name evidence="2" type="ORF">CEX98_08590</name>
</gene>
<dbReference type="Proteomes" id="UP000228621">
    <property type="component" value="Unassembled WGS sequence"/>
</dbReference>
<comment type="caution">
    <text evidence="2">The sequence shown here is derived from an EMBL/GenBank/DDBJ whole genome shotgun (WGS) entry which is preliminary data.</text>
</comment>
<protein>
    <submittedName>
        <fullName evidence="2">Uncharacterized protein</fullName>
    </submittedName>
</protein>
<keyword evidence="1" id="KW-1133">Transmembrane helix</keyword>
<reference evidence="3" key="1">
    <citation type="journal article" date="2019" name="Genome Announc.">
        <title>Draft Genome Sequence of Pseudoalteromonas piscicida Strain 36Y ROTHPW, an Hypersaline Seawater Isolate from the South Coast of Sonora, Mexico.</title>
        <authorList>
            <person name="Sanchez-Diaz R."/>
            <person name="Molina-Garza Z.J."/>
            <person name="Cruz-Suarez L.E."/>
            <person name="Selvin J."/>
            <person name="Kiran G.S."/>
            <person name="Ibarra-Gamez J.C."/>
            <person name="Gomez-Gil B."/>
            <person name="Galaviz-Silva L."/>
        </authorList>
    </citation>
    <scope>NUCLEOTIDE SEQUENCE [LARGE SCALE GENOMIC DNA]</scope>
    <source>
        <strain evidence="3">36Y_RITHPW</strain>
    </source>
</reference>